<dbReference type="RefSeq" id="WP_163146539.1">
    <property type="nucleotide sequence ID" value="NZ_CP044456.1"/>
</dbReference>
<sequence length="153" mass="17229">MNLSIWATTANHINNAEQGASPELFSYGVSLTPDLRQNYTPQKAIHLVSLLLAVVFSRHNVDAILSTPSAELRSGVVNDSEAPVNQQVIYMTAKTIEDEYLKLKWSLEDMVRFNLRVRRWLSERETDTVDGIGKAIYGLLKDLDARVHFQQAA</sequence>
<dbReference type="AlphaFoldDB" id="A0A6C0Y703"/>
<gene>
    <name evidence="1" type="ORF">FSC09_15940</name>
</gene>
<proteinExistence type="predicted"/>
<dbReference type="EMBL" id="CP044456">
    <property type="protein sequence ID" value="QIC71880.1"/>
    <property type="molecule type" value="Genomic_DNA"/>
</dbReference>
<accession>A0A6C0Y703</accession>
<evidence type="ECO:0000313" key="1">
    <source>
        <dbReference type="EMBL" id="QIC71880.1"/>
    </source>
</evidence>
<geneLocation type="plasmid" evidence="2">
    <name>pb18-1</name>
</geneLocation>
<keyword evidence="1" id="KW-0614">Plasmid</keyword>
<name>A0A6C0Y703_9GAMM</name>
<evidence type="ECO:0000313" key="2">
    <source>
        <dbReference type="Proteomes" id="UP000503440"/>
    </source>
</evidence>
<reference evidence="1 2" key="1">
    <citation type="submission" date="2019-09" db="EMBL/GenBank/DDBJ databases">
        <title>Non-baumannii Acinetobacter spp. carrying blaNDM-1 isolated in China.</title>
        <authorList>
            <person name="Cui C."/>
            <person name="Chen C."/>
            <person name="Sun J."/>
            <person name="Liu Y."/>
        </authorList>
    </citation>
    <scope>NUCLEOTIDE SEQUENCE [LARGE SCALE GENOMIC DNA]</scope>
    <source>
        <strain evidence="1 2">B18</strain>
        <plasmid evidence="2">pb18-1</plasmid>
    </source>
</reference>
<dbReference type="Proteomes" id="UP000503440">
    <property type="component" value="Plasmid pB18-1"/>
</dbReference>
<organism evidence="1 2">
    <name type="scientific">Acinetobacter indicus</name>
    <dbReference type="NCBI Taxonomy" id="756892"/>
    <lineage>
        <taxon>Bacteria</taxon>
        <taxon>Pseudomonadati</taxon>
        <taxon>Pseudomonadota</taxon>
        <taxon>Gammaproteobacteria</taxon>
        <taxon>Moraxellales</taxon>
        <taxon>Moraxellaceae</taxon>
        <taxon>Acinetobacter</taxon>
    </lineage>
</organism>
<protein>
    <submittedName>
        <fullName evidence="1">Uncharacterized protein</fullName>
    </submittedName>
</protein>